<dbReference type="GO" id="GO:0032259">
    <property type="term" value="P:methylation"/>
    <property type="evidence" value="ECO:0007669"/>
    <property type="project" value="UniProtKB-KW"/>
</dbReference>
<organism evidence="5 6">
    <name type="scientific">Prauserella halophila</name>
    <dbReference type="NCBI Taxonomy" id="185641"/>
    <lineage>
        <taxon>Bacteria</taxon>
        <taxon>Bacillati</taxon>
        <taxon>Actinomycetota</taxon>
        <taxon>Actinomycetes</taxon>
        <taxon>Pseudonocardiales</taxon>
        <taxon>Pseudonocardiaceae</taxon>
        <taxon>Prauserella</taxon>
    </lineage>
</organism>
<dbReference type="Pfam" id="PF13649">
    <property type="entry name" value="Methyltransf_25"/>
    <property type="match status" value="1"/>
</dbReference>
<keyword evidence="6" id="KW-1185">Reference proteome</keyword>
<evidence type="ECO:0000256" key="1">
    <source>
        <dbReference type="ARBA" id="ARBA00022603"/>
    </source>
</evidence>
<keyword evidence="1 5" id="KW-0489">Methyltransferase</keyword>
<dbReference type="EMBL" id="BAAALN010000018">
    <property type="protein sequence ID" value="GAA1250096.1"/>
    <property type="molecule type" value="Genomic_DNA"/>
</dbReference>
<dbReference type="PANTHER" id="PTHR43464">
    <property type="entry name" value="METHYLTRANSFERASE"/>
    <property type="match status" value="1"/>
</dbReference>
<proteinExistence type="predicted"/>
<dbReference type="InterPro" id="IPR029063">
    <property type="entry name" value="SAM-dependent_MTases_sf"/>
</dbReference>
<dbReference type="SUPFAM" id="SSF53335">
    <property type="entry name" value="S-adenosyl-L-methionine-dependent methyltransferases"/>
    <property type="match status" value="1"/>
</dbReference>
<comment type="caution">
    <text evidence="5">The sequence shown here is derived from an EMBL/GenBank/DDBJ whole genome shotgun (WGS) entry which is preliminary data.</text>
</comment>
<gene>
    <name evidence="5" type="ORF">GCM10009676_40880</name>
</gene>
<dbReference type="InterPro" id="IPR041698">
    <property type="entry name" value="Methyltransf_25"/>
</dbReference>
<dbReference type="PANTHER" id="PTHR43464:SF19">
    <property type="entry name" value="UBIQUINONE BIOSYNTHESIS O-METHYLTRANSFERASE, MITOCHONDRIAL"/>
    <property type="match status" value="1"/>
</dbReference>
<sequence>MPDAIFADPRLAALYDVFESPRDDLALYLGLADEVGAARVLDVGCGTGELAAALASRGCEVVGAEPAEASLEIARARNADVTWLRGDASAAAAHLAELSQRAEFRADLAVMTGNVAQVFLTDDDWHATLTAVRATLRPGGRLAFETRRPGARAWQRWAAAPDVTRDVPGVGAVAMATNVTDVALPFVSFRHAYRFPDGSVVTSDSTLRFRNRDEITASLDAAGFTVTDVRDAPDRPGAEYVFLTQRADAPRP</sequence>
<dbReference type="RefSeq" id="WP_344056557.1">
    <property type="nucleotide sequence ID" value="NZ_BAAALN010000018.1"/>
</dbReference>
<evidence type="ECO:0000256" key="3">
    <source>
        <dbReference type="ARBA" id="ARBA00022691"/>
    </source>
</evidence>
<dbReference type="Proteomes" id="UP001500653">
    <property type="component" value="Unassembled WGS sequence"/>
</dbReference>
<evidence type="ECO:0000259" key="4">
    <source>
        <dbReference type="Pfam" id="PF13649"/>
    </source>
</evidence>
<evidence type="ECO:0000313" key="6">
    <source>
        <dbReference type="Proteomes" id="UP001500653"/>
    </source>
</evidence>
<dbReference type="CDD" id="cd02440">
    <property type="entry name" value="AdoMet_MTases"/>
    <property type="match status" value="1"/>
</dbReference>
<feature type="domain" description="Methyltransferase" evidence="4">
    <location>
        <begin position="40"/>
        <end position="140"/>
    </location>
</feature>
<reference evidence="5 6" key="1">
    <citation type="journal article" date="2019" name="Int. J. Syst. Evol. Microbiol.">
        <title>The Global Catalogue of Microorganisms (GCM) 10K type strain sequencing project: providing services to taxonomists for standard genome sequencing and annotation.</title>
        <authorList>
            <consortium name="The Broad Institute Genomics Platform"/>
            <consortium name="The Broad Institute Genome Sequencing Center for Infectious Disease"/>
            <person name="Wu L."/>
            <person name="Ma J."/>
        </authorList>
    </citation>
    <scope>NUCLEOTIDE SEQUENCE [LARGE SCALE GENOMIC DNA]</scope>
    <source>
        <strain evidence="5 6">JCM 13023</strain>
    </source>
</reference>
<protein>
    <submittedName>
        <fullName evidence="5">Class I SAM-dependent methyltransferase</fullName>
    </submittedName>
</protein>
<evidence type="ECO:0000256" key="2">
    <source>
        <dbReference type="ARBA" id="ARBA00022679"/>
    </source>
</evidence>
<dbReference type="Gene3D" id="3.40.50.150">
    <property type="entry name" value="Vaccinia Virus protein VP39"/>
    <property type="match status" value="1"/>
</dbReference>
<keyword evidence="2" id="KW-0808">Transferase</keyword>
<keyword evidence="3" id="KW-0949">S-adenosyl-L-methionine</keyword>
<evidence type="ECO:0000313" key="5">
    <source>
        <dbReference type="EMBL" id="GAA1250096.1"/>
    </source>
</evidence>
<name>A0ABN1WGX9_9PSEU</name>
<dbReference type="GO" id="GO:0008168">
    <property type="term" value="F:methyltransferase activity"/>
    <property type="evidence" value="ECO:0007669"/>
    <property type="project" value="UniProtKB-KW"/>
</dbReference>
<accession>A0ABN1WGX9</accession>